<keyword evidence="1" id="KW-0175">Coiled coil</keyword>
<organism evidence="2 3">
    <name type="scientific">Candidatus Neptunichlamydia vexilliferae</name>
    <dbReference type="NCBI Taxonomy" id="1651774"/>
    <lineage>
        <taxon>Bacteria</taxon>
        <taxon>Pseudomonadati</taxon>
        <taxon>Chlamydiota</taxon>
        <taxon>Chlamydiia</taxon>
        <taxon>Parachlamydiales</taxon>
        <taxon>Simkaniaceae</taxon>
        <taxon>Candidatus Neptunichlamydia</taxon>
    </lineage>
</organism>
<reference evidence="2 3" key="1">
    <citation type="submission" date="2020-01" db="EMBL/GenBank/DDBJ databases">
        <title>Draft genome sequence of Cand. Neptunochlamydia vexilliferae K9.</title>
        <authorList>
            <person name="Schulz F."/>
            <person name="Koestlbacher S."/>
            <person name="Wascher F."/>
            <person name="Pizzetti I."/>
            <person name="Horn M."/>
        </authorList>
    </citation>
    <scope>NUCLEOTIDE SEQUENCE [LARGE SCALE GENOMIC DNA]</scope>
    <source>
        <strain evidence="2 3">K9</strain>
    </source>
</reference>
<evidence type="ECO:0000313" key="2">
    <source>
        <dbReference type="EMBL" id="MBF5059755.1"/>
    </source>
</evidence>
<feature type="coiled-coil region" evidence="1">
    <location>
        <begin position="69"/>
        <end position="121"/>
    </location>
</feature>
<name>A0ABS0B2G6_9BACT</name>
<feature type="non-terminal residue" evidence="2">
    <location>
        <position position="1"/>
    </location>
</feature>
<proteinExistence type="predicted"/>
<sequence>DHHTIERHLQTQKRKIHTHAATQTQHFYQQAFYENFTQAETHLTHLKKLLESFPKLTPHIKPQELTATLEHTKQQKAQKEARERAYQKQIQAVNQKLEDSIKQIDAQKARMEKELAQRDKKYEELIAFQKQTHAESLQTLENTFQKLILERDSRLEKKQQQYEAARQLNDQKRVQELQQEKQKIEATYKKQLEQTEQEKQKALFENQKLIETQKKNHAAQQKKLQNQIKQLEAQKIQKQSLKKQILPSIAYGKATWEKHFGPGSITEKEPPLPSNIEEILNAPTPFKVEGFSGKVRDTHLLVWIPSKVNNTVLTLDNLPKVFGKYGYCDANYVKKEHGSRGTSSHWILMSKNILEGTRGKTYDVQKQIVRKYASKGYTLSNALDVAVAVLLHQKEKKEYLLPGKPTWTYTRCQEKVNDNKWPVAIGGFAAGGLTISSHWDDQYLWDVQKDGVVGLRKF</sequence>
<dbReference type="EMBL" id="JAAEJV010000039">
    <property type="protein sequence ID" value="MBF5059755.1"/>
    <property type="molecule type" value="Genomic_DNA"/>
</dbReference>
<accession>A0ABS0B2G6</accession>
<dbReference type="Proteomes" id="UP001194714">
    <property type="component" value="Unassembled WGS sequence"/>
</dbReference>
<keyword evidence="3" id="KW-1185">Reference proteome</keyword>
<comment type="caution">
    <text evidence="2">The sequence shown here is derived from an EMBL/GenBank/DDBJ whole genome shotgun (WGS) entry which is preliminary data.</text>
</comment>
<feature type="coiled-coil region" evidence="1">
    <location>
        <begin position="155"/>
        <end position="244"/>
    </location>
</feature>
<evidence type="ECO:0000256" key="1">
    <source>
        <dbReference type="SAM" id="Coils"/>
    </source>
</evidence>
<evidence type="ECO:0000313" key="3">
    <source>
        <dbReference type="Proteomes" id="UP001194714"/>
    </source>
</evidence>
<protein>
    <submittedName>
        <fullName evidence="2">Uncharacterized protein</fullName>
    </submittedName>
</protein>
<gene>
    <name evidence="2" type="ORF">NEPTK9_001272</name>
</gene>